<evidence type="ECO:0000256" key="1">
    <source>
        <dbReference type="ARBA" id="ARBA00004651"/>
    </source>
</evidence>
<evidence type="ECO:0000256" key="2">
    <source>
        <dbReference type="ARBA" id="ARBA00022448"/>
    </source>
</evidence>
<dbReference type="Pfam" id="PF12704">
    <property type="entry name" value="MacB_PCD"/>
    <property type="match status" value="1"/>
</dbReference>
<dbReference type="InterPro" id="IPR003838">
    <property type="entry name" value="ABC3_permease_C"/>
</dbReference>
<keyword evidence="11" id="KW-1185">Reference proteome</keyword>
<keyword evidence="5 7" id="KW-1133">Transmembrane helix</keyword>
<protein>
    <submittedName>
        <fullName evidence="10">ABC transporter permease</fullName>
    </submittedName>
</protein>
<keyword evidence="2" id="KW-0813">Transport</keyword>
<dbReference type="EMBL" id="JBHTAA010000001">
    <property type="protein sequence ID" value="MFC7202635.1"/>
    <property type="molecule type" value="Genomic_DNA"/>
</dbReference>
<evidence type="ECO:0000313" key="11">
    <source>
        <dbReference type="Proteomes" id="UP001596481"/>
    </source>
</evidence>
<feature type="transmembrane region" description="Helical" evidence="7">
    <location>
        <begin position="36"/>
        <end position="60"/>
    </location>
</feature>
<dbReference type="GO" id="GO:0005886">
    <property type="term" value="C:plasma membrane"/>
    <property type="evidence" value="ECO:0007669"/>
    <property type="project" value="UniProtKB-SubCell"/>
</dbReference>
<evidence type="ECO:0000259" key="9">
    <source>
        <dbReference type="Pfam" id="PF12704"/>
    </source>
</evidence>
<organism evidence="10 11">
    <name type="scientific">Haloferax namakaokahaiae</name>
    <dbReference type="NCBI Taxonomy" id="1748331"/>
    <lineage>
        <taxon>Archaea</taxon>
        <taxon>Methanobacteriati</taxon>
        <taxon>Methanobacteriota</taxon>
        <taxon>Stenosarchaea group</taxon>
        <taxon>Halobacteria</taxon>
        <taxon>Halobacteriales</taxon>
        <taxon>Haloferacaceae</taxon>
        <taxon>Haloferax</taxon>
    </lineage>
</organism>
<dbReference type="InterPro" id="IPR051125">
    <property type="entry name" value="ABC-4/HrtB_transporter"/>
</dbReference>
<dbReference type="Proteomes" id="UP001596481">
    <property type="component" value="Unassembled WGS sequence"/>
</dbReference>
<dbReference type="RefSeq" id="WP_390221930.1">
    <property type="nucleotide sequence ID" value="NZ_JBHTAA010000001.1"/>
</dbReference>
<gene>
    <name evidence="10" type="ORF">ACFQJC_03855</name>
</gene>
<dbReference type="PANTHER" id="PTHR43738">
    <property type="entry name" value="ABC TRANSPORTER, MEMBRANE PROTEIN"/>
    <property type="match status" value="1"/>
</dbReference>
<dbReference type="InterPro" id="IPR025857">
    <property type="entry name" value="MacB_PCD"/>
</dbReference>
<reference evidence="10 11" key="1">
    <citation type="journal article" date="2019" name="Int. J. Syst. Evol. Microbiol.">
        <title>The Global Catalogue of Microorganisms (GCM) 10K type strain sequencing project: providing services to taxonomists for standard genome sequencing and annotation.</title>
        <authorList>
            <consortium name="The Broad Institute Genomics Platform"/>
            <consortium name="The Broad Institute Genome Sequencing Center for Infectious Disease"/>
            <person name="Wu L."/>
            <person name="Ma J."/>
        </authorList>
    </citation>
    <scope>NUCLEOTIDE SEQUENCE [LARGE SCALE GENOMIC DNA]</scope>
    <source>
        <strain evidence="10 11">DSM 29988</strain>
    </source>
</reference>
<evidence type="ECO:0000256" key="7">
    <source>
        <dbReference type="SAM" id="Phobius"/>
    </source>
</evidence>
<feature type="transmembrane region" description="Helical" evidence="7">
    <location>
        <begin position="287"/>
        <end position="313"/>
    </location>
</feature>
<keyword evidence="3" id="KW-1003">Cell membrane</keyword>
<evidence type="ECO:0000313" key="10">
    <source>
        <dbReference type="EMBL" id="MFC7202635.1"/>
    </source>
</evidence>
<proteinExistence type="predicted"/>
<evidence type="ECO:0000256" key="6">
    <source>
        <dbReference type="ARBA" id="ARBA00023136"/>
    </source>
</evidence>
<accession>A0ABD5ZBK8</accession>
<feature type="transmembrane region" description="Helical" evidence="7">
    <location>
        <begin position="334"/>
        <end position="360"/>
    </location>
</feature>
<sequence length="418" mass="43594">MTDSTPESATFPRLARVRAAAGLAVAQLDHARGRTVLTVLGITLAVLAATLLAGTGLGVIETGQQKFDSAGRDIWMTGGPVRFSPTGVGGFENTIVGAHELEAELNARDDVRVAAPMAFQTVYVRSNSSDYETLVGVGAPARGGSVQITNGSGFSSPDVHYADGDYSGPMTHEVVIDQRTAEMMNISVGDSLYIGGTTGIARENEFTVVGISPTFSRFLGAPSVVVHLSELQEITGTTGSDEATLVTLTVEDGADPETVATELESAYPDYDVRTNEEQLAELLRDQAVLMAAGASLVFLALFAGLALTVNILLSHVYQQQREFAALKALGTSSSTLSTTLVFQALFLGTVGGLLGVALSFPAARGLNRMAELLVGFGDLVTLPVSVLAGGFAIAFVVSVVSSLAVSRQISSIRPLDHL</sequence>
<keyword evidence="6 7" id="KW-0472">Membrane</keyword>
<dbReference type="PANTHER" id="PTHR43738:SF1">
    <property type="entry name" value="HEMIN TRANSPORT SYSTEM PERMEASE PROTEIN HRTB-RELATED"/>
    <property type="match status" value="1"/>
</dbReference>
<feature type="transmembrane region" description="Helical" evidence="7">
    <location>
        <begin position="380"/>
        <end position="405"/>
    </location>
</feature>
<evidence type="ECO:0000256" key="4">
    <source>
        <dbReference type="ARBA" id="ARBA00022692"/>
    </source>
</evidence>
<comment type="caution">
    <text evidence="10">The sequence shown here is derived from an EMBL/GenBank/DDBJ whole genome shotgun (WGS) entry which is preliminary data.</text>
</comment>
<evidence type="ECO:0000259" key="8">
    <source>
        <dbReference type="Pfam" id="PF02687"/>
    </source>
</evidence>
<feature type="domain" description="ABC3 transporter permease C-terminal" evidence="8">
    <location>
        <begin position="295"/>
        <end position="412"/>
    </location>
</feature>
<dbReference type="Pfam" id="PF02687">
    <property type="entry name" value="FtsX"/>
    <property type="match status" value="1"/>
</dbReference>
<evidence type="ECO:0000256" key="5">
    <source>
        <dbReference type="ARBA" id="ARBA00022989"/>
    </source>
</evidence>
<dbReference type="AlphaFoldDB" id="A0ABD5ZBK8"/>
<keyword evidence="4 7" id="KW-0812">Transmembrane</keyword>
<feature type="domain" description="MacB-like periplasmic core" evidence="9">
    <location>
        <begin position="35"/>
        <end position="265"/>
    </location>
</feature>
<name>A0ABD5ZBK8_9EURY</name>
<comment type="subcellular location">
    <subcellularLocation>
        <location evidence="1">Cell membrane</location>
        <topology evidence="1">Multi-pass membrane protein</topology>
    </subcellularLocation>
</comment>
<evidence type="ECO:0000256" key="3">
    <source>
        <dbReference type="ARBA" id="ARBA00022475"/>
    </source>
</evidence>